<dbReference type="eggNOG" id="COG1164">
    <property type="taxonomic scope" value="Bacteria"/>
</dbReference>
<keyword evidence="2 6" id="KW-0479">Metal-binding</keyword>
<dbReference type="CDD" id="cd09608">
    <property type="entry name" value="M3B_PepF"/>
    <property type="match status" value="1"/>
</dbReference>
<protein>
    <recommendedName>
        <fullName evidence="6">Oligopeptidase F</fullName>
        <ecNumber evidence="6">3.4.24.-</ecNumber>
    </recommendedName>
</protein>
<evidence type="ECO:0000313" key="9">
    <source>
        <dbReference type="EMBL" id="BAK17655.1"/>
    </source>
</evidence>
<dbReference type="GO" id="GO:0006508">
    <property type="term" value="P:proteolysis"/>
    <property type="evidence" value="ECO:0007669"/>
    <property type="project" value="UniProtKB-KW"/>
</dbReference>
<evidence type="ECO:0000256" key="2">
    <source>
        <dbReference type="ARBA" id="ARBA00022723"/>
    </source>
</evidence>
<dbReference type="InterPro" id="IPR045090">
    <property type="entry name" value="Pept_M3A_M3B"/>
</dbReference>
<dbReference type="GO" id="GO:0046872">
    <property type="term" value="F:metal ion binding"/>
    <property type="evidence" value="ECO:0007669"/>
    <property type="project" value="UniProtKB-UniRule"/>
</dbReference>
<dbReference type="Pfam" id="PF01432">
    <property type="entry name" value="Peptidase_M3"/>
    <property type="match status" value="1"/>
</dbReference>
<dbReference type="RefSeq" id="WP_014824613.1">
    <property type="nucleotide sequence ID" value="NC_018065.1"/>
</dbReference>
<feature type="domain" description="Peptidase M3A/M3B catalytic" evidence="7">
    <location>
        <begin position="205"/>
        <end position="585"/>
    </location>
</feature>
<dbReference type="Proteomes" id="UP000006691">
    <property type="component" value="Chromosome"/>
</dbReference>
<reference evidence="9 10" key="2">
    <citation type="journal article" date="2012" name="J. Biosci. Bioeng.">
        <title>Complete genome sequence and characterization of the N-acylhomoserine lactone-degrading gene of the potato leaf-associated Solibacillus silvestris.</title>
        <authorList>
            <person name="Morohoshi T."/>
            <person name="Tominaga Y."/>
            <person name="Someya N."/>
            <person name="Ikeda T."/>
        </authorList>
    </citation>
    <scope>NUCLEOTIDE SEQUENCE [LARGE SCALE GENOMIC DNA]</scope>
    <source>
        <strain evidence="9 10">StLB046</strain>
    </source>
</reference>
<evidence type="ECO:0000259" key="8">
    <source>
        <dbReference type="Pfam" id="PF08439"/>
    </source>
</evidence>
<organism evidence="9 10">
    <name type="scientific">Solibacillus silvestris (strain StLB046)</name>
    <name type="common">Bacillus silvestris</name>
    <dbReference type="NCBI Taxonomy" id="1002809"/>
    <lineage>
        <taxon>Bacteria</taxon>
        <taxon>Bacillati</taxon>
        <taxon>Bacillota</taxon>
        <taxon>Bacilli</taxon>
        <taxon>Bacillales</taxon>
        <taxon>Caryophanaceae</taxon>
        <taxon>Solibacillus</taxon>
    </lineage>
</organism>
<dbReference type="SUPFAM" id="SSF55486">
    <property type="entry name" value="Metalloproteases ('zincins'), catalytic domain"/>
    <property type="match status" value="1"/>
</dbReference>
<dbReference type="HOGENOM" id="CLU_021290_2_0_9"/>
<keyword evidence="5 6" id="KW-0482">Metalloprotease</keyword>
<keyword evidence="10" id="KW-1185">Reference proteome</keyword>
<comment type="similarity">
    <text evidence="6">Belongs to the peptidase M3B family.</text>
</comment>
<dbReference type="GO" id="GO:0006518">
    <property type="term" value="P:peptide metabolic process"/>
    <property type="evidence" value="ECO:0007669"/>
    <property type="project" value="TreeGrafter"/>
</dbReference>
<dbReference type="PANTHER" id="PTHR11804">
    <property type="entry name" value="PROTEASE M3 THIMET OLIGOPEPTIDASE-RELATED"/>
    <property type="match status" value="1"/>
</dbReference>
<evidence type="ECO:0000256" key="3">
    <source>
        <dbReference type="ARBA" id="ARBA00022801"/>
    </source>
</evidence>
<evidence type="ECO:0000256" key="4">
    <source>
        <dbReference type="ARBA" id="ARBA00022833"/>
    </source>
</evidence>
<dbReference type="GO" id="GO:0004222">
    <property type="term" value="F:metalloendopeptidase activity"/>
    <property type="evidence" value="ECO:0007669"/>
    <property type="project" value="UniProtKB-UniRule"/>
</dbReference>
<dbReference type="InterPro" id="IPR013647">
    <property type="entry name" value="OligopepF_N_dom"/>
</dbReference>
<dbReference type="KEGG" id="siv:SSIL_3232"/>
<dbReference type="InterPro" id="IPR001567">
    <property type="entry name" value="Pept_M3A_M3B_dom"/>
</dbReference>
<dbReference type="MEROPS" id="M03.007"/>
<dbReference type="PATRIC" id="fig|1002809.3.peg.3266"/>
<accession>F2F890</accession>
<dbReference type="InterPro" id="IPR042088">
    <property type="entry name" value="OligoPept_F_C"/>
</dbReference>
<comment type="function">
    <text evidence="6">Has oligopeptidase activity and degrades a variety of small bioactive peptides.</text>
</comment>
<sequence>MAKQILTREEVPEQLTWDLTSIFESDEAWEAELKEVEQLSKQASNYKGKVADSAESLYNTLQFSDALYERLHKLYVYSHLKHDQDTTNSKYQDLDGRVRSVLTNVGAAWSFITPEILALDEATLNSYVESYEPLSLYEQSLKELNLGRPHILSAEKEELLAQFSEVTSTAGKTFSALNNADLEFPKIKGEDGEEVQITHGNYITMLESDNREVREAAFKAVYKTYGQYKNTFATTLAGNVKAHNVNAKVRNYNSARHAALSNNFIPEKVYDQLVSTIHDYLPALHRYVELRKKVLGVDELHMYDLFTPLVKEVKMEVTYDEAKKTMVESFAPLGKEYQEIVEKGLESRWVDVLENKGKRSGAYSSGTFGTNPYVLMNWQNNVNNLYTLAHEFGHSMHSYYSRANQPYQYSDYSIFVAEVASTCNEELLFDHLMKTLDDDKQKIYLLNQWLDGFRGTVFRQTMFAEFEHMIHELDAKGESITSEKLTSIYYDLNKQYFGDAMTVDEEIGLEWARIPHFYYNYYVYQYATGQSAATALSKQILEEGEPAVERYINNFLKAGCSDFPIEVLKAAGVDMESPEPIALACQVFEEKLEELEKLLLNN</sequence>
<dbReference type="PANTHER" id="PTHR11804:SF84">
    <property type="entry name" value="SACCHAROLYSIN"/>
    <property type="match status" value="1"/>
</dbReference>
<dbReference type="AlphaFoldDB" id="F2F890"/>
<evidence type="ECO:0000256" key="5">
    <source>
        <dbReference type="ARBA" id="ARBA00023049"/>
    </source>
</evidence>
<evidence type="ECO:0000313" key="10">
    <source>
        <dbReference type="Proteomes" id="UP000006691"/>
    </source>
</evidence>
<reference evidence="10" key="1">
    <citation type="submission" date="2011-04" db="EMBL/GenBank/DDBJ databases">
        <title>Genome sequence of Solibacillus silvestris StLB046.</title>
        <authorList>
            <person name="Morohoshi T."/>
            <person name="Someya N."/>
            <person name="Ikeda T."/>
        </authorList>
    </citation>
    <scope>NUCLEOTIDE SEQUENCE [LARGE SCALE GENOMIC DNA]</scope>
    <source>
        <strain evidence="10">StLB046</strain>
    </source>
</reference>
<dbReference type="InterPro" id="IPR004438">
    <property type="entry name" value="Peptidase_M3B"/>
</dbReference>
<feature type="domain" description="Oligopeptidase F N-terminal" evidence="8">
    <location>
        <begin position="115"/>
        <end position="184"/>
    </location>
</feature>
<dbReference type="NCBIfam" id="TIGR00181">
    <property type="entry name" value="pepF"/>
    <property type="match status" value="1"/>
</dbReference>
<keyword evidence="3 6" id="KW-0378">Hydrolase</keyword>
<dbReference type="Pfam" id="PF08439">
    <property type="entry name" value="Peptidase_M3_N"/>
    <property type="match status" value="1"/>
</dbReference>
<proteinExistence type="inferred from homology"/>
<keyword evidence="4 6" id="KW-0862">Zinc</keyword>
<gene>
    <name evidence="9" type="ordered locus">SSIL_3232</name>
</gene>
<dbReference type="Gene3D" id="1.20.140.70">
    <property type="entry name" value="Oligopeptidase f, N-terminal domain"/>
    <property type="match status" value="1"/>
</dbReference>
<keyword evidence="1 6" id="KW-0645">Protease</keyword>
<evidence type="ECO:0000256" key="1">
    <source>
        <dbReference type="ARBA" id="ARBA00022670"/>
    </source>
</evidence>
<comment type="cofactor">
    <cofactor evidence="6">
        <name>Zn(2+)</name>
        <dbReference type="ChEBI" id="CHEBI:29105"/>
    </cofactor>
    <text evidence="6">Binds 1 zinc ion.</text>
</comment>
<evidence type="ECO:0000259" key="7">
    <source>
        <dbReference type="Pfam" id="PF01432"/>
    </source>
</evidence>
<dbReference type="Gene3D" id="1.10.287.830">
    <property type="entry name" value="putative peptidase helix hairpin domain like"/>
    <property type="match status" value="1"/>
</dbReference>
<evidence type="ECO:0000256" key="6">
    <source>
        <dbReference type="RuleBase" id="RU368091"/>
    </source>
</evidence>
<dbReference type="EC" id="3.4.24.-" evidence="6"/>
<dbReference type="Gene3D" id="1.10.1370.20">
    <property type="entry name" value="Oligoendopeptidase f, C-terminal domain"/>
    <property type="match status" value="1"/>
</dbReference>
<dbReference type="EMBL" id="AP012157">
    <property type="protein sequence ID" value="BAK17655.1"/>
    <property type="molecule type" value="Genomic_DNA"/>
</dbReference>
<name>F2F890_SOLSS</name>